<protein>
    <submittedName>
        <fullName evidence="1">Phage tail protein</fullName>
    </submittedName>
</protein>
<evidence type="ECO:0000313" key="2">
    <source>
        <dbReference type="Proteomes" id="UP001597229"/>
    </source>
</evidence>
<name>A0ABW3W1S3_9ACTN</name>
<dbReference type="InterPro" id="IPR006521">
    <property type="entry name" value="Tail_protein_I"/>
</dbReference>
<organism evidence="1 2">
    <name type="scientific">Nocardioides ginsengisoli</name>
    <dbReference type="NCBI Taxonomy" id="363868"/>
    <lineage>
        <taxon>Bacteria</taxon>
        <taxon>Bacillati</taxon>
        <taxon>Actinomycetota</taxon>
        <taxon>Actinomycetes</taxon>
        <taxon>Propionibacteriales</taxon>
        <taxon>Nocardioidaceae</taxon>
        <taxon>Nocardioides</taxon>
    </lineage>
</organism>
<reference evidence="2" key="1">
    <citation type="journal article" date="2019" name="Int. J. Syst. Evol. Microbiol.">
        <title>The Global Catalogue of Microorganisms (GCM) 10K type strain sequencing project: providing services to taxonomists for standard genome sequencing and annotation.</title>
        <authorList>
            <consortium name="The Broad Institute Genomics Platform"/>
            <consortium name="The Broad Institute Genome Sequencing Center for Infectious Disease"/>
            <person name="Wu L."/>
            <person name="Ma J."/>
        </authorList>
    </citation>
    <scope>NUCLEOTIDE SEQUENCE [LARGE SCALE GENOMIC DNA]</scope>
    <source>
        <strain evidence="2">CCUG 52478</strain>
    </source>
</reference>
<keyword evidence="2" id="KW-1185">Reference proteome</keyword>
<dbReference type="EMBL" id="JBHTLX010000016">
    <property type="protein sequence ID" value="MFD1248423.1"/>
    <property type="molecule type" value="Genomic_DNA"/>
</dbReference>
<dbReference type="InterPro" id="IPR011748">
    <property type="entry name" value="Unchr_phage_tail-like"/>
</dbReference>
<dbReference type="RefSeq" id="WP_367917937.1">
    <property type="nucleotide sequence ID" value="NZ_BAABAC010000006.1"/>
</dbReference>
<dbReference type="Proteomes" id="UP001597229">
    <property type="component" value="Unassembled WGS sequence"/>
</dbReference>
<accession>A0ABW3W1S3</accession>
<dbReference type="SUPFAM" id="SSF75011">
    <property type="entry name" value="3-carboxy-cis,cis-mucoante lactonizing enzyme"/>
    <property type="match status" value="1"/>
</dbReference>
<sequence>MDALALQGRPASLVGPDAWQRCVLTDTSVDGTGALTLAWSVAPAPPSPPGGCTARGLAVDRMCRIHRLVDGVVERLVVGPTDRGLDYARLPEPTLFLGGTPAPVVSRGDFVAATSAPLLDPVGIAIDGQDRMFLADGAARAVIVIDLWGRRVLRRIQLHGVASGLAARGGLVYAALGPAGLVRFSALGEPTDVPLTLPPGAVARRVAVLDDGTPVVLATDAAGESWLVADGRPPLAVGGASDLLVDPDGVVVVAPCAVGPGESALLRRFVPGPADWRPEHPLDATGYDGGGICVTGDGRIGYFTAAGFRLAARVRVTYALRGGCATYRLDSGTPRNRWGRVLIEASVPDGTALSIATATAEEPDAAPLVFHPGNAIEPLHRRPDPVTPWWQGDSCYATFEAPAMAPPGRYLWVTVALTGNERRTPRVHELRVEHTAHHLMRRLPGVFSADPAQADFLQRYLATVDGVLHDLDLRARCRDILLDPHGTPAEALDWLASFLGLVLDDRWAEAARRQLVAEIAPLYRMRGTLGALGRYLQLYLAGERAGDPAAALPMPVILEHFRLRGLSASYAGHAHRFTVLVPMPLSAEAEDVVRHVLDTERPAHTAYDLCTVEAGLRIGHGAHLGLSTMIGPTGAFERAVAGQTVLGRRSILGPPTLPLLGPLTRVG</sequence>
<dbReference type="NCBIfam" id="TIGR02242">
    <property type="entry name" value="tail_TIGR02242"/>
    <property type="match status" value="1"/>
</dbReference>
<evidence type="ECO:0000313" key="1">
    <source>
        <dbReference type="EMBL" id="MFD1248423.1"/>
    </source>
</evidence>
<dbReference type="Pfam" id="PF09684">
    <property type="entry name" value="Tail_P2_I"/>
    <property type="match status" value="1"/>
</dbReference>
<gene>
    <name evidence="1" type="ORF">ACFQ3F_11560</name>
</gene>
<comment type="caution">
    <text evidence="1">The sequence shown here is derived from an EMBL/GenBank/DDBJ whole genome shotgun (WGS) entry which is preliminary data.</text>
</comment>
<proteinExistence type="predicted"/>